<proteinExistence type="predicted"/>
<feature type="region of interest" description="Disordered" evidence="1">
    <location>
        <begin position="47"/>
        <end position="68"/>
    </location>
</feature>
<gene>
    <name evidence="2" type="ORF">AVEN_159648-2_1</name>
</gene>
<protein>
    <submittedName>
        <fullName evidence="2">Uncharacterized protein</fullName>
    </submittedName>
</protein>
<name>A0A4Y2FHF8_ARAVE</name>
<organism evidence="2 3">
    <name type="scientific">Araneus ventricosus</name>
    <name type="common">Orbweaver spider</name>
    <name type="synonym">Epeira ventricosa</name>
    <dbReference type="NCBI Taxonomy" id="182803"/>
    <lineage>
        <taxon>Eukaryota</taxon>
        <taxon>Metazoa</taxon>
        <taxon>Ecdysozoa</taxon>
        <taxon>Arthropoda</taxon>
        <taxon>Chelicerata</taxon>
        <taxon>Arachnida</taxon>
        <taxon>Araneae</taxon>
        <taxon>Araneomorphae</taxon>
        <taxon>Entelegynae</taxon>
        <taxon>Araneoidea</taxon>
        <taxon>Araneidae</taxon>
        <taxon>Araneus</taxon>
    </lineage>
</organism>
<dbReference type="Proteomes" id="UP000499080">
    <property type="component" value="Unassembled WGS sequence"/>
</dbReference>
<evidence type="ECO:0000256" key="1">
    <source>
        <dbReference type="SAM" id="MobiDB-lite"/>
    </source>
</evidence>
<dbReference type="EMBL" id="BGPR01000939">
    <property type="protein sequence ID" value="GBM40671.1"/>
    <property type="molecule type" value="Genomic_DNA"/>
</dbReference>
<comment type="caution">
    <text evidence="2">The sequence shown here is derived from an EMBL/GenBank/DDBJ whole genome shotgun (WGS) entry which is preliminary data.</text>
</comment>
<keyword evidence="3" id="KW-1185">Reference proteome</keyword>
<dbReference type="AlphaFoldDB" id="A0A4Y2FHF8"/>
<evidence type="ECO:0000313" key="2">
    <source>
        <dbReference type="EMBL" id="GBM40671.1"/>
    </source>
</evidence>
<evidence type="ECO:0000313" key="3">
    <source>
        <dbReference type="Proteomes" id="UP000499080"/>
    </source>
</evidence>
<accession>A0A4Y2FHF8</accession>
<feature type="non-terminal residue" evidence="2">
    <location>
        <position position="1"/>
    </location>
</feature>
<reference evidence="2 3" key="1">
    <citation type="journal article" date="2019" name="Sci. Rep.">
        <title>Orb-weaving spider Araneus ventricosus genome elucidates the spidroin gene catalogue.</title>
        <authorList>
            <person name="Kono N."/>
            <person name="Nakamura H."/>
            <person name="Ohtoshi R."/>
            <person name="Moran D.A.P."/>
            <person name="Shinohara A."/>
            <person name="Yoshida Y."/>
            <person name="Fujiwara M."/>
            <person name="Mori M."/>
            <person name="Tomita M."/>
            <person name="Arakawa K."/>
        </authorList>
    </citation>
    <scope>NUCLEOTIDE SEQUENCE [LARGE SCALE GENOMIC DNA]</scope>
</reference>
<sequence>YTGEAQHIGLFIDNLVNVALNNFIFPSQKQIAQVLLRGAENAISNATASETLQSPGELHKSSLHRRAK</sequence>